<dbReference type="Proteomes" id="UP000054988">
    <property type="component" value="Unassembled WGS sequence"/>
</dbReference>
<evidence type="ECO:0000256" key="2">
    <source>
        <dbReference type="SAM" id="SignalP"/>
    </source>
</evidence>
<proteinExistence type="predicted"/>
<keyword evidence="2" id="KW-0732">Signal</keyword>
<feature type="compositionally biased region" description="Basic and acidic residues" evidence="1">
    <location>
        <begin position="30"/>
        <end position="39"/>
    </location>
</feature>
<organism evidence="3 4">
    <name type="scientific">Moniliophthora roreri</name>
    <name type="common">Frosty pod rot fungus</name>
    <name type="synonym">Monilia roreri</name>
    <dbReference type="NCBI Taxonomy" id="221103"/>
    <lineage>
        <taxon>Eukaryota</taxon>
        <taxon>Fungi</taxon>
        <taxon>Dikarya</taxon>
        <taxon>Basidiomycota</taxon>
        <taxon>Agaricomycotina</taxon>
        <taxon>Agaricomycetes</taxon>
        <taxon>Agaricomycetidae</taxon>
        <taxon>Agaricales</taxon>
        <taxon>Marasmiineae</taxon>
        <taxon>Marasmiaceae</taxon>
        <taxon>Moniliophthora</taxon>
    </lineage>
</organism>
<evidence type="ECO:0000313" key="3">
    <source>
        <dbReference type="EMBL" id="KTB29563.1"/>
    </source>
</evidence>
<dbReference type="EMBL" id="LATX01002428">
    <property type="protein sequence ID" value="KTB29563.1"/>
    <property type="molecule type" value="Genomic_DNA"/>
</dbReference>
<evidence type="ECO:0000256" key="1">
    <source>
        <dbReference type="SAM" id="MobiDB-lite"/>
    </source>
</evidence>
<sequence length="134" mass="15476">MNLKTTFIFVAIMLCSAAFANPIDLLERSTSETERREDGFITVDRNAGSERSPRTNHEPYSETTNTQDWGRRSTSWDNRRRNWHTDGNHEPFSRATEDLLENAESEDKTNGDGCGTCFRRDDNNWRRKEAGKEA</sequence>
<reference evidence="3 4" key="1">
    <citation type="submission" date="2015-12" db="EMBL/GenBank/DDBJ databases">
        <title>Draft genome sequence of Moniliophthora roreri, the causal agent of frosty pod rot of cacao.</title>
        <authorList>
            <person name="Aime M.C."/>
            <person name="Diaz-Valderrama J.R."/>
            <person name="Kijpornyongpan T."/>
            <person name="Phillips-Mora W."/>
        </authorList>
    </citation>
    <scope>NUCLEOTIDE SEQUENCE [LARGE SCALE GENOMIC DNA]</scope>
    <source>
        <strain evidence="3 4">MCA 2952</strain>
    </source>
</reference>
<comment type="caution">
    <text evidence="3">The sequence shown here is derived from an EMBL/GenBank/DDBJ whole genome shotgun (WGS) entry which is preliminary data.</text>
</comment>
<dbReference type="AlphaFoldDB" id="A0A0W0EZT3"/>
<feature type="compositionally biased region" description="Polar residues" evidence="1">
    <location>
        <begin position="61"/>
        <end position="76"/>
    </location>
</feature>
<feature type="compositionally biased region" description="Basic and acidic residues" evidence="1">
    <location>
        <begin position="47"/>
        <end position="60"/>
    </location>
</feature>
<gene>
    <name evidence="3" type="ORF">WG66_17830</name>
</gene>
<feature type="region of interest" description="Disordered" evidence="1">
    <location>
        <begin position="30"/>
        <end position="134"/>
    </location>
</feature>
<feature type="compositionally biased region" description="Basic and acidic residues" evidence="1">
    <location>
        <begin position="118"/>
        <end position="134"/>
    </location>
</feature>
<evidence type="ECO:0000313" key="4">
    <source>
        <dbReference type="Proteomes" id="UP000054988"/>
    </source>
</evidence>
<name>A0A0W0EZT3_MONRR</name>
<feature type="chain" id="PRO_5006901328" description="Secreted protein" evidence="2">
    <location>
        <begin position="21"/>
        <end position="134"/>
    </location>
</feature>
<feature type="compositionally biased region" description="Basic and acidic residues" evidence="1">
    <location>
        <begin position="77"/>
        <end position="97"/>
    </location>
</feature>
<evidence type="ECO:0008006" key="5">
    <source>
        <dbReference type="Google" id="ProtNLM"/>
    </source>
</evidence>
<accession>A0A0W0EZT3</accession>
<feature type="signal peptide" evidence="2">
    <location>
        <begin position="1"/>
        <end position="20"/>
    </location>
</feature>
<protein>
    <recommendedName>
        <fullName evidence="5">Secreted protein</fullName>
    </recommendedName>
</protein>